<comment type="caution">
    <text evidence="1">The sequence shown here is derived from an EMBL/GenBank/DDBJ whole genome shotgun (WGS) entry which is preliminary data.</text>
</comment>
<dbReference type="AlphaFoldDB" id="A0A8J3ZCB2"/>
<evidence type="ECO:0000313" key="2">
    <source>
        <dbReference type="Proteomes" id="UP000612585"/>
    </source>
</evidence>
<evidence type="ECO:0000313" key="1">
    <source>
        <dbReference type="EMBL" id="GIJ59070.1"/>
    </source>
</evidence>
<accession>A0A8J3ZCB2</accession>
<reference evidence="1" key="1">
    <citation type="submission" date="2021-01" db="EMBL/GenBank/DDBJ databases">
        <title>Whole genome shotgun sequence of Virgisporangium aurantiacum NBRC 16421.</title>
        <authorList>
            <person name="Komaki H."/>
            <person name="Tamura T."/>
        </authorList>
    </citation>
    <scope>NUCLEOTIDE SEQUENCE</scope>
    <source>
        <strain evidence="1">NBRC 16421</strain>
    </source>
</reference>
<proteinExistence type="predicted"/>
<sequence length="153" mass="17226">MRVMAGISDLRAFVGEWTVEVRFPEGHPANVDGPTPEARSVFEWTLGGAYLTQRSEIDHPDAPNSMSVYSATSDAFIQHYFDSRGVTRVYAMTFTGGVWTLLREAADFSPLNFRQRYVGTFSDDGNRIDGAWEMAKPGADYALDFHMNYIRAR</sequence>
<keyword evidence="2" id="KW-1185">Reference proteome</keyword>
<evidence type="ECO:0008006" key="3">
    <source>
        <dbReference type="Google" id="ProtNLM"/>
    </source>
</evidence>
<dbReference type="EMBL" id="BOPG01000044">
    <property type="protein sequence ID" value="GIJ59070.1"/>
    <property type="molecule type" value="Genomic_DNA"/>
</dbReference>
<dbReference type="Proteomes" id="UP000612585">
    <property type="component" value="Unassembled WGS sequence"/>
</dbReference>
<organism evidence="1 2">
    <name type="scientific">Virgisporangium aurantiacum</name>
    <dbReference type="NCBI Taxonomy" id="175570"/>
    <lineage>
        <taxon>Bacteria</taxon>
        <taxon>Bacillati</taxon>
        <taxon>Actinomycetota</taxon>
        <taxon>Actinomycetes</taxon>
        <taxon>Micromonosporales</taxon>
        <taxon>Micromonosporaceae</taxon>
        <taxon>Virgisporangium</taxon>
    </lineage>
</organism>
<protein>
    <recommendedName>
        <fullName evidence="3">DUF1579 domain-containing protein</fullName>
    </recommendedName>
</protein>
<gene>
    <name evidence="1" type="ORF">Vau01_065860</name>
</gene>
<name>A0A8J3ZCB2_9ACTN</name>